<dbReference type="InterPro" id="IPR009057">
    <property type="entry name" value="Homeodomain-like_sf"/>
</dbReference>
<dbReference type="PROSITE" id="PS50977">
    <property type="entry name" value="HTH_TETR_2"/>
    <property type="match status" value="2"/>
</dbReference>
<sequence>MVRPAPARGEAEASARGHEAEEERRRRILDAATELFDARGFEGTTTDDIAAAAGITKRTLYRYMGSKEHLLFEIHDRWMRDLLPEVSTHSGSPEQRIRAMIASQMRMIADHLQEVKVFFEEVKHLSPRKRADVVARREAYEQVLDGILTDGVAAGDLTVPDLRLTTLGILGAINETYRWYRADGRHGPDELAELIADLFLRGLAPRGPGAAPASLDPALPAGVPPVAPGPDRAQPMGRIVSAAGRLFREKGYHGTNTRELADAAGLTKGALFYHVGHKEEVLVRIHETVVGRGVAALSGADRDDAPATETIARMIVAHFRVIAADRDAVAVASEEMKYLPAEARQRVLTRRDEFEGLLETAVMRGRDRGELAVSDPRVAALTIIGLLNSTYRWYRPGGRLSPDDLGMALARLVLNGVSARG</sequence>
<dbReference type="PRINTS" id="PR00455">
    <property type="entry name" value="HTHTETR"/>
</dbReference>
<dbReference type="GO" id="GO:0003700">
    <property type="term" value="F:DNA-binding transcription factor activity"/>
    <property type="evidence" value="ECO:0007669"/>
    <property type="project" value="TreeGrafter"/>
</dbReference>
<dbReference type="InterPro" id="IPR041490">
    <property type="entry name" value="KstR2_TetR_C"/>
</dbReference>
<dbReference type="InterPro" id="IPR001647">
    <property type="entry name" value="HTH_TetR"/>
</dbReference>
<dbReference type="AlphaFoldDB" id="A0A848DD67"/>
<proteinExistence type="predicted"/>
<dbReference type="FunFam" id="1.10.10.60:FF:000141">
    <property type="entry name" value="TetR family transcriptional regulator"/>
    <property type="match status" value="1"/>
</dbReference>
<reference evidence="7 8" key="1">
    <citation type="submission" date="2020-04" db="EMBL/GenBank/DDBJ databases">
        <authorList>
            <person name="Klaysubun C."/>
            <person name="Duangmal K."/>
            <person name="Lipun K."/>
        </authorList>
    </citation>
    <scope>NUCLEOTIDE SEQUENCE [LARGE SCALE GENOMIC DNA]</scope>
    <source>
        <strain evidence="7 8">DSM 45300</strain>
    </source>
</reference>
<feature type="region of interest" description="Disordered" evidence="5">
    <location>
        <begin position="1"/>
        <end position="24"/>
    </location>
</feature>
<dbReference type="InterPro" id="IPR050109">
    <property type="entry name" value="HTH-type_TetR-like_transc_reg"/>
</dbReference>
<feature type="domain" description="HTH tetR-type" evidence="6">
    <location>
        <begin position="22"/>
        <end position="82"/>
    </location>
</feature>
<feature type="compositionally biased region" description="Basic and acidic residues" evidence="5">
    <location>
        <begin position="9"/>
        <end position="24"/>
    </location>
</feature>
<dbReference type="Gene3D" id="1.10.10.60">
    <property type="entry name" value="Homeodomain-like"/>
    <property type="match status" value="2"/>
</dbReference>
<dbReference type="SUPFAM" id="SSF48498">
    <property type="entry name" value="Tetracyclin repressor-like, C-terminal domain"/>
    <property type="match status" value="2"/>
</dbReference>
<keyword evidence="3" id="KW-0804">Transcription</keyword>
<comment type="caution">
    <text evidence="7">The sequence shown here is derived from an EMBL/GenBank/DDBJ whole genome shotgun (WGS) entry which is preliminary data.</text>
</comment>
<evidence type="ECO:0000256" key="2">
    <source>
        <dbReference type="ARBA" id="ARBA00023125"/>
    </source>
</evidence>
<keyword evidence="2 4" id="KW-0238">DNA-binding</keyword>
<gene>
    <name evidence="7" type="ORF">HF519_02965</name>
</gene>
<evidence type="ECO:0000256" key="3">
    <source>
        <dbReference type="ARBA" id="ARBA00023163"/>
    </source>
</evidence>
<dbReference type="Pfam" id="PF17932">
    <property type="entry name" value="TetR_C_24"/>
    <property type="match status" value="2"/>
</dbReference>
<evidence type="ECO:0000256" key="4">
    <source>
        <dbReference type="PROSITE-ProRule" id="PRU00335"/>
    </source>
</evidence>
<keyword evidence="8" id="KW-1185">Reference proteome</keyword>
<organism evidence="7 8">
    <name type="scientific">Pseudonocardia bannensis</name>
    <dbReference type="NCBI Taxonomy" id="630973"/>
    <lineage>
        <taxon>Bacteria</taxon>
        <taxon>Bacillati</taxon>
        <taxon>Actinomycetota</taxon>
        <taxon>Actinomycetes</taxon>
        <taxon>Pseudonocardiales</taxon>
        <taxon>Pseudonocardiaceae</taxon>
        <taxon>Pseudonocardia</taxon>
    </lineage>
</organism>
<keyword evidence="1" id="KW-0805">Transcription regulation</keyword>
<dbReference type="Proteomes" id="UP000586918">
    <property type="component" value="Unassembled WGS sequence"/>
</dbReference>
<evidence type="ECO:0000256" key="5">
    <source>
        <dbReference type="SAM" id="MobiDB-lite"/>
    </source>
</evidence>
<dbReference type="InterPro" id="IPR036271">
    <property type="entry name" value="Tet_transcr_reg_TetR-rel_C_sf"/>
</dbReference>
<dbReference type="GO" id="GO:0045892">
    <property type="term" value="P:negative regulation of DNA-templated transcription"/>
    <property type="evidence" value="ECO:0007669"/>
    <property type="project" value="UniProtKB-ARBA"/>
</dbReference>
<dbReference type="Gene3D" id="1.10.357.10">
    <property type="entry name" value="Tetracycline Repressor, domain 2"/>
    <property type="match status" value="2"/>
</dbReference>
<dbReference type="SUPFAM" id="SSF46689">
    <property type="entry name" value="Homeodomain-like"/>
    <property type="match status" value="2"/>
</dbReference>
<feature type="DNA-binding region" description="H-T-H motif" evidence="4">
    <location>
        <begin position="256"/>
        <end position="275"/>
    </location>
</feature>
<dbReference type="RefSeq" id="WP_169410059.1">
    <property type="nucleotide sequence ID" value="NZ_JAAXKZ010000006.1"/>
</dbReference>
<dbReference type="Pfam" id="PF00440">
    <property type="entry name" value="TetR_N"/>
    <property type="match status" value="2"/>
</dbReference>
<dbReference type="PANTHER" id="PTHR30055">
    <property type="entry name" value="HTH-TYPE TRANSCRIPTIONAL REGULATOR RUTR"/>
    <property type="match status" value="1"/>
</dbReference>
<feature type="DNA-binding region" description="H-T-H motif" evidence="4">
    <location>
        <begin position="45"/>
        <end position="64"/>
    </location>
</feature>
<feature type="domain" description="HTH tetR-type" evidence="6">
    <location>
        <begin position="233"/>
        <end position="293"/>
    </location>
</feature>
<accession>A0A848DD67</accession>
<dbReference type="PANTHER" id="PTHR30055:SF234">
    <property type="entry name" value="HTH-TYPE TRANSCRIPTIONAL REGULATOR BETI"/>
    <property type="match status" value="1"/>
</dbReference>
<protein>
    <submittedName>
        <fullName evidence="7">Helix-turn-helix transcriptional regulator</fullName>
    </submittedName>
</protein>
<evidence type="ECO:0000313" key="8">
    <source>
        <dbReference type="Proteomes" id="UP000586918"/>
    </source>
</evidence>
<dbReference type="EMBL" id="JAAXKZ010000006">
    <property type="protein sequence ID" value="NMH90559.1"/>
    <property type="molecule type" value="Genomic_DNA"/>
</dbReference>
<evidence type="ECO:0000259" key="6">
    <source>
        <dbReference type="PROSITE" id="PS50977"/>
    </source>
</evidence>
<name>A0A848DD67_9PSEU</name>
<dbReference type="GO" id="GO:0000976">
    <property type="term" value="F:transcription cis-regulatory region binding"/>
    <property type="evidence" value="ECO:0007669"/>
    <property type="project" value="TreeGrafter"/>
</dbReference>
<evidence type="ECO:0000313" key="7">
    <source>
        <dbReference type="EMBL" id="NMH90559.1"/>
    </source>
</evidence>
<evidence type="ECO:0000256" key="1">
    <source>
        <dbReference type="ARBA" id="ARBA00023015"/>
    </source>
</evidence>